<name>A0A7S9E185_KLEPN</name>
<sequence length="56" mass="5974">MACCLAARGTFATGKAFGCRMAAFGMIWNIDYVIHPEGKGCSQTAPALDYPPLYSV</sequence>
<protein>
    <submittedName>
        <fullName evidence="1">Uncharacterized protein</fullName>
    </submittedName>
</protein>
<reference evidence="1 2" key="1">
    <citation type="submission" date="2020-11" db="EMBL/GenBank/DDBJ databases">
        <title>Whole Genome sequence of MDR strain of Klebsiella pneumoniae K219 isolated from sputum.</title>
        <authorList>
            <person name="Aditi B.P."/>
            <person name="Mahalakshmi K."/>
            <person name="Naveen Kumar V."/>
        </authorList>
    </citation>
    <scope>NUCLEOTIDE SEQUENCE [LARGE SCALE GENOMIC DNA]</scope>
    <source>
        <strain evidence="1 2">K219</strain>
    </source>
</reference>
<dbReference type="Proteomes" id="UP000594592">
    <property type="component" value="Chromosome"/>
</dbReference>
<accession>A0A7S9E185</accession>
<dbReference type="EMBL" id="CP064820">
    <property type="protein sequence ID" value="QPG07704.1"/>
    <property type="molecule type" value="Genomic_DNA"/>
</dbReference>
<proteinExistence type="predicted"/>
<dbReference type="AlphaFoldDB" id="A0A7S9E185"/>
<evidence type="ECO:0000313" key="2">
    <source>
        <dbReference type="Proteomes" id="UP000594592"/>
    </source>
</evidence>
<organism evidence="1 2">
    <name type="scientific">Klebsiella pneumoniae subsp. pneumoniae</name>
    <dbReference type="NCBI Taxonomy" id="72407"/>
    <lineage>
        <taxon>Bacteria</taxon>
        <taxon>Pseudomonadati</taxon>
        <taxon>Pseudomonadota</taxon>
        <taxon>Gammaproteobacteria</taxon>
        <taxon>Enterobacterales</taxon>
        <taxon>Enterobacteriaceae</taxon>
        <taxon>Klebsiella/Raoultella group</taxon>
        <taxon>Klebsiella</taxon>
        <taxon>Klebsiella pneumoniae complex</taxon>
    </lineage>
</organism>
<evidence type="ECO:0000313" key="1">
    <source>
        <dbReference type="EMBL" id="QPG07704.1"/>
    </source>
</evidence>
<gene>
    <name evidence="1" type="ORF">IUJ34_07015</name>
</gene>